<reference evidence="11 12" key="1">
    <citation type="submission" date="2016-10" db="EMBL/GenBank/DDBJ databases">
        <authorList>
            <person name="de Groot N.N."/>
        </authorList>
    </citation>
    <scope>NUCLEOTIDE SEQUENCE [LARGE SCALE GENOMIC DNA]</scope>
    <source>
        <strain evidence="11 12">CGMCC 1.6493</strain>
    </source>
</reference>
<dbReference type="Proteomes" id="UP000199594">
    <property type="component" value="Unassembled WGS sequence"/>
</dbReference>
<evidence type="ECO:0000256" key="9">
    <source>
        <dbReference type="SAM" id="Phobius"/>
    </source>
</evidence>
<dbReference type="RefSeq" id="WP_089848665.1">
    <property type="nucleotide sequence ID" value="NZ_FPAQ01000012.1"/>
</dbReference>
<dbReference type="PANTHER" id="PTHR30462:SF2">
    <property type="entry name" value="INTERMEMBRANE TRANSPORT PROTEIN PQIB"/>
    <property type="match status" value="1"/>
</dbReference>
<dbReference type="EMBL" id="FPAQ01000012">
    <property type="protein sequence ID" value="SFT64241.1"/>
    <property type="molecule type" value="Genomic_DNA"/>
</dbReference>
<dbReference type="Pfam" id="PF02470">
    <property type="entry name" value="MlaD"/>
    <property type="match status" value="2"/>
</dbReference>
<evidence type="ECO:0000256" key="5">
    <source>
        <dbReference type="ARBA" id="ARBA00022989"/>
    </source>
</evidence>
<gene>
    <name evidence="11" type="ORF">SAMN04487956_11244</name>
</gene>
<evidence type="ECO:0000256" key="8">
    <source>
        <dbReference type="SAM" id="MobiDB-lite"/>
    </source>
</evidence>
<evidence type="ECO:0000256" key="6">
    <source>
        <dbReference type="ARBA" id="ARBA00023136"/>
    </source>
</evidence>
<protein>
    <submittedName>
        <fullName evidence="11">Paraquat-inducible protein B</fullName>
    </submittedName>
</protein>
<comment type="subcellular location">
    <subcellularLocation>
        <location evidence="1">Cell inner membrane</location>
    </subcellularLocation>
</comment>
<feature type="domain" description="Mce/MlaD" evidence="10">
    <location>
        <begin position="49"/>
        <end position="140"/>
    </location>
</feature>
<keyword evidence="3" id="KW-0997">Cell inner membrane</keyword>
<dbReference type="InterPro" id="IPR051800">
    <property type="entry name" value="PqiA-PqiB_transport"/>
</dbReference>
<evidence type="ECO:0000256" key="7">
    <source>
        <dbReference type="SAM" id="Coils"/>
    </source>
</evidence>
<evidence type="ECO:0000256" key="1">
    <source>
        <dbReference type="ARBA" id="ARBA00004533"/>
    </source>
</evidence>
<keyword evidence="6 9" id="KW-0472">Membrane</keyword>
<accession>A0A1I6ZNP8</accession>
<feature type="region of interest" description="Disordered" evidence="8">
    <location>
        <begin position="536"/>
        <end position="566"/>
    </location>
</feature>
<name>A0A1I6ZNP8_9GAMM</name>
<keyword evidence="5 9" id="KW-1133">Transmembrane helix</keyword>
<dbReference type="InterPro" id="IPR003399">
    <property type="entry name" value="Mce/MlaD"/>
</dbReference>
<keyword evidence="4 9" id="KW-0812">Transmembrane</keyword>
<feature type="transmembrane region" description="Helical" evidence="9">
    <location>
        <begin position="23"/>
        <end position="42"/>
    </location>
</feature>
<dbReference type="AlphaFoldDB" id="A0A1I6ZNP8"/>
<keyword evidence="7" id="KW-0175">Coiled coil</keyword>
<evidence type="ECO:0000259" key="10">
    <source>
        <dbReference type="Pfam" id="PF02470"/>
    </source>
</evidence>
<evidence type="ECO:0000313" key="12">
    <source>
        <dbReference type="Proteomes" id="UP000199594"/>
    </source>
</evidence>
<evidence type="ECO:0000256" key="4">
    <source>
        <dbReference type="ARBA" id="ARBA00022692"/>
    </source>
</evidence>
<evidence type="ECO:0000313" key="11">
    <source>
        <dbReference type="EMBL" id="SFT64241.1"/>
    </source>
</evidence>
<dbReference type="NCBIfam" id="NF008070">
    <property type="entry name" value="PRK10807.1"/>
    <property type="match status" value="1"/>
</dbReference>
<evidence type="ECO:0000256" key="2">
    <source>
        <dbReference type="ARBA" id="ARBA00022475"/>
    </source>
</evidence>
<sequence length="566" mass="61982">MTDTPAPSERDGHRARATPQARLSPIWIVPIVAILIGAWLVFDNYRSRGPEITLITDSAEGIEAGNTLIKTRNVEVGRVERVHLSEDLSRAVITARMSPDSDDMLVEDSRFWVVKPRIGREGISGLGTVLSGAYIQLEPGQSEIDAREFEVSDQPPVSPAGAKGLRINLISQLGNAPSVGDPVTFQGLTVGRVEEANFDGTTRRMHHRLFIESPYHDLVTDGTRFWAASGVDLRLDSEGVRVNIDSLEALLGGGVTFGVPEDLPQGRPVEADTTFTLHPDEESARQGTFSRYLEYVLLIEDTVRGLSRGAPVEFRGVRVGTVATVPWQFSAPQPDSRDNFAIPVLIRIEPQRLGVDAESLELEQWRERFERLFGLGLTASLKSGSLLTGALFVDLNFQRDEAGYAEIDYVAETFAERTVFPTTSSGFAQIEAQVTALLDKLNGLELEPLLAGLDRNLDASEATLEQVNALTESVRGLVEDPGMRELPGNLNATLEALRTTLEGVSPESRAYRDVSTTLAQLERLLRDLQPTARTLRDNPSALLFDRLDTEDPIPRAPTSPQQGSSP</sequence>
<feature type="coiled-coil region" evidence="7">
    <location>
        <begin position="427"/>
        <end position="470"/>
    </location>
</feature>
<keyword evidence="2" id="KW-1003">Cell membrane</keyword>
<dbReference type="OrthoDB" id="9806984at2"/>
<proteinExistence type="predicted"/>
<organism evidence="11 12">
    <name type="scientific">Halomonas saccharevitans</name>
    <dbReference type="NCBI Taxonomy" id="416872"/>
    <lineage>
        <taxon>Bacteria</taxon>
        <taxon>Pseudomonadati</taxon>
        <taxon>Pseudomonadota</taxon>
        <taxon>Gammaproteobacteria</taxon>
        <taxon>Oceanospirillales</taxon>
        <taxon>Halomonadaceae</taxon>
        <taxon>Halomonas</taxon>
    </lineage>
</organism>
<dbReference type="PANTHER" id="PTHR30462">
    <property type="entry name" value="INTERMEMBRANE TRANSPORT PROTEIN PQIB-RELATED"/>
    <property type="match status" value="1"/>
</dbReference>
<dbReference type="GO" id="GO:0005886">
    <property type="term" value="C:plasma membrane"/>
    <property type="evidence" value="ECO:0007669"/>
    <property type="project" value="UniProtKB-SubCell"/>
</dbReference>
<evidence type="ECO:0000256" key="3">
    <source>
        <dbReference type="ARBA" id="ARBA00022519"/>
    </source>
</evidence>
<feature type="domain" description="Mce/MlaD" evidence="10">
    <location>
        <begin position="301"/>
        <end position="397"/>
    </location>
</feature>